<dbReference type="AlphaFoldDB" id="A0A852TC30"/>
<dbReference type="PANTHER" id="PTHR32071:SF57">
    <property type="entry name" value="C4-DICARBOXYLATE TRANSPORT TRANSCRIPTIONAL REGULATORY PROTEIN DCTD"/>
    <property type="match status" value="1"/>
</dbReference>
<protein>
    <submittedName>
        <fullName evidence="5">PAS domain S-box-containing protein</fullName>
    </submittedName>
</protein>
<dbReference type="InterPro" id="IPR035965">
    <property type="entry name" value="PAS-like_dom_sf"/>
</dbReference>
<dbReference type="InterPro" id="IPR058031">
    <property type="entry name" value="AAA_lid_NorR"/>
</dbReference>
<dbReference type="InterPro" id="IPR002078">
    <property type="entry name" value="Sigma_54_int"/>
</dbReference>
<dbReference type="InterPro" id="IPR003593">
    <property type="entry name" value="AAA+_ATPase"/>
</dbReference>
<keyword evidence="1" id="KW-0547">Nucleotide-binding</keyword>
<dbReference type="SUPFAM" id="SSF52540">
    <property type="entry name" value="P-loop containing nucleoside triphosphate hydrolases"/>
    <property type="match status" value="1"/>
</dbReference>
<dbReference type="InterPro" id="IPR025943">
    <property type="entry name" value="Sigma_54_int_dom_ATP-bd_2"/>
</dbReference>
<dbReference type="Pfam" id="PF00158">
    <property type="entry name" value="Sigma54_activat"/>
    <property type="match status" value="1"/>
</dbReference>
<dbReference type="FunFam" id="3.40.50.300:FF:000006">
    <property type="entry name" value="DNA-binding transcriptional regulator NtrC"/>
    <property type="match status" value="1"/>
</dbReference>
<evidence type="ECO:0000313" key="5">
    <source>
        <dbReference type="EMBL" id="NYE06343.1"/>
    </source>
</evidence>
<dbReference type="CDD" id="cd00009">
    <property type="entry name" value="AAA"/>
    <property type="match status" value="1"/>
</dbReference>
<dbReference type="PROSITE" id="PS50112">
    <property type="entry name" value="PAS"/>
    <property type="match status" value="1"/>
</dbReference>
<dbReference type="PROSITE" id="PS50045">
    <property type="entry name" value="SIGMA54_INTERACT_4"/>
    <property type="match status" value="1"/>
</dbReference>
<dbReference type="Gene3D" id="1.10.8.60">
    <property type="match status" value="1"/>
</dbReference>
<dbReference type="PROSITE" id="PS00676">
    <property type="entry name" value="SIGMA54_INTERACT_2"/>
    <property type="match status" value="1"/>
</dbReference>
<name>A0A852TC30_9BACI</name>
<gene>
    <name evidence="5" type="ORF">F4694_003123</name>
</gene>
<dbReference type="GO" id="GO:0006355">
    <property type="term" value="P:regulation of DNA-templated transcription"/>
    <property type="evidence" value="ECO:0007669"/>
    <property type="project" value="InterPro"/>
</dbReference>
<dbReference type="Proteomes" id="UP000548423">
    <property type="component" value="Unassembled WGS sequence"/>
</dbReference>
<dbReference type="SUPFAM" id="SSF55785">
    <property type="entry name" value="PYP-like sensor domain (PAS domain)"/>
    <property type="match status" value="1"/>
</dbReference>
<dbReference type="SMART" id="SM00382">
    <property type="entry name" value="AAA"/>
    <property type="match status" value="1"/>
</dbReference>
<dbReference type="Gene3D" id="3.30.450.20">
    <property type="entry name" value="PAS domain"/>
    <property type="match status" value="1"/>
</dbReference>
<organism evidence="5 6">
    <name type="scientific">Neobacillus niacini</name>
    <dbReference type="NCBI Taxonomy" id="86668"/>
    <lineage>
        <taxon>Bacteria</taxon>
        <taxon>Bacillati</taxon>
        <taxon>Bacillota</taxon>
        <taxon>Bacilli</taxon>
        <taxon>Bacillales</taxon>
        <taxon>Bacillaceae</taxon>
        <taxon>Neobacillus</taxon>
    </lineage>
</organism>
<reference evidence="6" key="1">
    <citation type="submission" date="2020-07" db="EMBL/GenBank/DDBJ databases">
        <authorList>
            <person name="Partida-Martinez L."/>
            <person name="Huntemann M."/>
            <person name="Clum A."/>
            <person name="Wang J."/>
            <person name="Palaniappan K."/>
            <person name="Ritter S."/>
            <person name="Chen I.-M."/>
            <person name="Stamatis D."/>
            <person name="Reddy T."/>
            <person name="O'Malley R."/>
            <person name="Daum C."/>
            <person name="Shapiro N."/>
            <person name="Ivanova N."/>
            <person name="Kyrpides N."/>
            <person name="Woyke T."/>
        </authorList>
    </citation>
    <scope>NUCLEOTIDE SEQUENCE [LARGE SCALE GENOMIC DNA]</scope>
    <source>
        <strain evidence="6">AT2.8</strain>
    </source>
</reference>
<proteinExistence type="predicted"/>
<dbReference type="EMBL" id="JACCBX010000006">
    <property type="protein sequence ID" value="NYE06343.1"/>
    <property type="molecule type" value="Genomic_DNA"/>
</dbReference>
<dbReference type="InterPro" id="IPR027417">
    <property type="entry name" value="P-loop_NTPase"/>
</dbReference>
<dbReference type="Gene3D" id="3.40.50.300">
    <property type="entry name" value="P-loop containing nucleotide triphosphate hydrolases"/>
    <property type="match status" value="1"/>
</dbReference>
<keyword evidence="2" id="KW-0067">ATP-binding</keyword>
<comment type="caution">
    <text evidence="5">The sequence shown here is derived from an EMBL/GenBank/DDBJ whole genome shotgun (WGS) entry which is preliminary data.</text>
</comment>
<evidence type="ECO:0000259" key="3">
    <source>
        <dbReference type="PROSITE" id="PS50045"/>
    </source>
</evidence>
<reference evidence="6" key="2">
    <citation type="submission" date="2020-08" db="EMBL/GenBank/DDBJ databases">
        <title>The Agave Microbiome: Exploring the role of microbial communities in plant adaptations to desert environments.</title>
        <authorList>
            <person name="Partida-Martinez L.P."/>
        </authorList>
    </citation>
    <scope>NUCLEOTIDE SEQUENCE [LARGE SCALE GENOMIC DNA]</scope>
    <source>
        <strain evidence="6">AT2.8</strain>
    </source>
</reference>
<evidence type="ECO:0000256" key="2">
    <source>
        <dbReference type="ARBA" id="ARBA00022840"/>
    </source>
</evidence>
<evidence type="ECO:0000259" key="4">
    <source>
        <dbReference type="PROSITE" id="PS50112"/>
    </source>
</evidence>
<dbReference type="SMART" id="SM00091">
    <property type="entry name" value="PAS"/>
    <property type="match status" value="1"/>
</dbReference>
<dbReference type="InterPro" id="IPR013767">
    <property type="entry name" value="PAS_fold"/>
</dbReference>
<accession>A0A852TC30</accession>
<sequence>MPKILAVTKDNRTYKLFFNQISDFFNGKVTILSREQCQDHENVDIILLSNKELQDDQYPEEKVLIARRTINIARLEELISLPAGTKCLVVNNLASTASETIEILENLGFELKFYPYYPGIKTYQKVEVAIIPEALEMVPKGIKRMIDIGLRPLDFSTLIELSLKLNINIDRANIQSARYIQEIIKLSRNLSHSFKEVAHLNHQLDAILNTVHDGILATDAEKKIIKINRSAKSMLGMHHSENEIIGKKVSEILPKLKLDSYINDDLSQKNHVISFNERKLIINNSSIVVDQKNSGDVTAFQDVTRIQALEQEIRKKIQKKGFSSRYSISDIIGKSQRMKDILHIINKLAKTDRTVLILGENGTGKELFAHSIHQLSSRHNGPFIPVNFAGLPESLAESELFGYEEGTFTGGVKGGKQGLFELAHNGTIFLDEIGDAPKNLQTLLLRVLQEKQVMRVGGRSIIPVNVRVIAATNKDLKKMVEEGSFREDLYYRLFVLPLRIPPLRDRKEDIPELITHFFEEFCPTIPAISDDVLNELVNYNWPGNVRELASVVQYMITVMENNFITHLDLPEQFHRTGPTVKIDDTLLQLTKEGDLVDFHTILCSLLEAMQERKSIGRGKIVSYAKEKGVLLTDQQVRRRMETLRDLGFIQSGTKGQGSRLTQMGMSTMKQMQRIITENEKVMKRLS</sequence>
<evidence type="ECO:0000256" key="1">
    <source>
        <dbReference type="ARBA" id="ARBA00022741"/>
    </source>
</evidence>
<evidence type="ECO:0000313" key="6">
    <source>
        <dbReference type="Proteomes" id="UP000548423"/>
    </source>
</evidence>
<feature type="domain" description="PAS" evidence="4">
    <location>
        <begin position="200"/>
        <end position="241"/>
    </location>
</feature>
<dbReference type="Pfam" id="PF25601">
    <property type="entry name" value="AAA_lid_14"/>
    <property type="match status" value="1"/>
</dbReference>
<dbReference type="Pfam" id="PF00989">
    <property type="entry name" value="PAS"/>
    <property type="match status" value="1"/>
</dbReference>
<feature type="domain" description="Sigma-54 factor interaction" evidence="3">
    <location>
        <begin position="331"/>
        <end position="557"/>
    </location>
</feature>
<dbReference type="GO" id="GO:0005524">
    <property type="term" value="F:ATP binding"/>
    <property type="evidence" value="ECO:0007669"/>
    <property type="project" value="UniProtKB-KW"/>
</dbReference>
<dbReference type="CDD" id="cd00130">
    <property type="entry name" value="PAS"/>
    <property type="match status" value="1"/>
</dbReference>
<dbReference type="NCBIfam" id="TIGR00229">
    <property type="entry name" value="sensory_box"/>
    <property type="match status" value="1"/>
</dbReference>
<dbReference type="InterPro" id="IPR000014">
    <property type="entry name" value="PAS"/>
</dbReference>
<dbReference type="PANTHER" id="PTHR32071">
    <property type="entry name" value="TRANSCRIPTIONAL REGULATORY PROTEIN"/>
    <property type="match status" value="1"/>
</dbReference>